<evidence type="ECO:0000313" key="2">
    <source>
        <dbReference type="WBParaSite" id="nRc.2.0.1.t11817-RA"/>
    </source>
</evidence>
<dbReference type="WBParaSite" id="nRc.2.0.1.t11817-RA">
    <property type="protein sequence ID" value="nRc.2.0.1.t11817-RA"/>
    <property type="gene ID" value="nRc.2.0.1.g11817"/>
</dbReference>
<dbReference type="AlphaFoldDB" id="A0A915ID45"/>
<dbReference type="Proteomes" id="UP000887565">
    <property type="component" value="Unplaced"/>
</dbReference>
<organism evidence="1 2">
    <name type="scientific">Romanomermis culicivorax</name>
    <name type="common">Nematode worm</name>
    <dbReference type="NCBI Taxonomy" id="13658"/>
    <lineage>
        <taxon>Eukaryota</taxon>
        <taxon>Metazoa</taxon>
        <taxon>Ecdysozoa</taxon>
        <taxon>Nematoda</taxon>
        <taxon>Enoplea</taxon>
        <taxon>Dorylaimia</taxon>
        <taxon>Mermithida</taxon>
        <taxon>Mermithoidea</taxon>
        <taxon>Mermithidae</taxon>
        <taxon>Romanomermis</taxon>
    </lineage>
</organism>
<accession>A0A915ID45</accession>
<keyword evidence="1" id="KW-1185">Reference proteome</keyword>
<evidence type="ECO:0000313" key="1">
    <source>
        <dbReference type="Proteomes" id="UP000887565"/>
    </source>
</evidence>
<sequence>MNKRYIAQTVSELVDELNAKIGAAIAGTDMEIMFSYDEHGRDLVNLKIKSGTSLRKIYISNRLMELLGFSTRNTAADATADDFLNRVLGQYLST</sequence>
<name>A0A915ID45_ROMCU</name>
<reference evidence="2" key="1">
    <citation type="submission" date="2022-11" db="UniProtKB">
        <authorList>
            <consortium name="WormBaseParasite"/>
        </authorList>
    </citation>
    <scope>IDENTIFICATION</scope>
</reference>
<protein>
    <submittedName>
        <fullName evidence="2">Uncharacterized protein</fullName>
    </submittedName>
</protein>
<proteinExistence type="predicted"/>